<name>A0AA47L9S3_VIBPH</name>
<organism evidence="1 2">
    <name type="scientific">Vibrio parahaemolyticus</name>
    <dbReference type="NCBI Taxonomy" id="670"/>
    <lineage>
        <taxon>Bacteria</taxon>
        <taxon>Pseudomonadati</taxon>
        <taxon>Pseudomonadota</taxon>
        <taxon>Gammaproteobacteria</taxon>
        <taxon>Vibrionales</taxon>
        <taxon>Vibrionaceae</taxon>
        <taxon>Vibrio</taxon>
    </lineage>
</organism>
<dbReference type="RefSeq" id="WP_159408236.1">
    <property type="nucleotide sequence ID" value="NZ_CP034292.1"/>
</dbReference>
<accession>A0AA47L9S3</accession>
<keyword evidence="1" id="KW-0614">Plasmid</keyword>
<dbReference type="AlphaFoldDB" id="A0AA47L9S3"/>
<gene>
    <name evidence="1" type="ORF">O1Q84_27225</name>
</gene>
<dbReference type="Proteomes" id="UP001156560">
    <property type="component" value="Plasmid pHLC"/>
</dbReference>
<evidence type="ECO:0000313" key="1">
    <source>
        <dbReference type="EMBL" id="WAT93944.1"/>
    </source>
</evidence>
<sequence length="93" mass="11119">MIFITDNPNLQTKQWLDDYKHSTLILKNREGNQLARFVAPKHGWTPWDLWQLRQQLPPQWINQHFDAYLGGRLIGSNYRKEQDLCHQTASYSH</sequence>
<proteinExistence type="predicted"/>
<dbReference type="EMBL" id="CP114198">
    <property type="protein sequence ID" value="WAT93944.1"/>
    <property type="molecule type" value="Genomic_DNA"/>
</dbReference>
<reference evidence="1" key="1">
    <citation type="submission" date="2022-12" db="EMBL/GenBank/DDBJ databases">
        <title>Vibrio parahaemolyticus become highly virulent by producing novel Tc toxins.</title>
        <authorList>
            <person name="Yang F."/>
            <person name="You Y."/>
            <person name="Lai Q."/>
            <person name="Xu L."/>
            <person name="Li F."/>
        </authorList>
    </citation>
    <scope>NUCLEOTIDE SEQUENCE</scope>
    <source>
        <strain evidence="1">Vp-HL-202005</strain>
        <plasmid evidence="1">pHLC</plasmid>
    </source>
</reference>
<protein>
    <submittedName>
        <fullName evidence="1">Uncharacterized protein</fullName>
    </submittedName>
</protein>
<evidence type="ECO:0000313" key="2">
    <source>
        <dbReference type="Proteomes" id="UP001156560"/>
    </source>
</evidence>
<geneLocation type="plasmid" evidence="1 2">
    <name>pHLC</name>
</geneLocation>